<dbReference type="SMART" id="SM00353">
    <property type="entry name" value="HLH"/>
    <property type="match status" value="1"/>
</dbReference>
<dbReference type="Pfam" id="PF00010">
    <property type="entry name" value="HLH"/>
    <property type="match status" value="1"/>
</dbReference>
<evidence type="ECO:0000256" key="3">
    <source>
        <dbReference type="SAM" id="Coils"/>
    </source>
</evidence>
<feature type="domain" description="BHLH" evidence="4">
    <location>
        <begin position="45"/>
        <end position="98"/>
    </location>
</feature>
<comment type="caution">
    <text evidence="5">The sequence shown here is derived from an EMBL/GenBank/DDBJ whole genome shotgun (WGS) entry which is preliminary data.</text>
</comment>
<accession>A0A3S3R9N1</accession>
<reference evidence="5 6" key="1">
    <citation type="journal article" date="2019" name="Nat. Plants">
        <title>Stout camphor tree genome fills gaps in understanding of flowering plant genome evolution.</title>
        <authorList>
            <person name="Chaw S.M."/>
            <person name="Liu Y.C."/>
            <person name="Wu Y.W."/>
            <person name="Wang H.Y."/>
            <person name="Lin C.I."/>
            <person name="Wu C.S."/>
            <person name="Ke H.M."/>
            <person name="Chang L.Y."/>
            <person name="Hsu C.Y."/>
            <person name="Yang H.T."/>
            <person name="Sudianto E."/>
            <person name="Hsu M.H."/>
            <person name="Wu K.P."/>
            <person name="Wang L.N."/>
            <person name="Leebens-Mack J.H."/>
            <person name="Tsai I.J."/>
        </authorList>
    </citation>
    <scope>NUCLEOTIDE SEQUENCE [LARGE SCALE GENOMIC DNA]</scope>
    <source>
        <strain evidence="6">cv. Chaw 1501</strain>
        <tissue evidence="5">Young leaves</tissue>
    </source>
</reference>
<dbReference type="OrthoDB" id="752507at2759"/>
<dbReference type="GO" id="GO:0090575">
    <property type="term" value="C:RNA polymerase II transcription regulator complex"/>
    <property type="evidence" value="ECO:0007669"/>
    <property type="project" value="TreeGrafter"/>
</dbReference>
<name>A0A3S3R9N1_9MAGN</name>
<proteinExistence type="predicted"/>
<evidence type="ECO:0000313" key="6">
    <source>
        <dbReference type="Proteomes" id="UP000283530"/>
    </source>
</evidence>
<evidence type="ECO:0000256" key="1">
    <source>
        <dbReference type="ARBA" id="ARBA00023015"/>
    </source>
</evidence>
<dbReference type="AlphaFoldDB" id="A0A3S3R9N1"/>
<dbReference type="PROSITE" id="PS50888">
    <property type="entry name" value="BHLH"/>
    <property type="match status" value="1"/>
</dbReference>
<dbReference type="Proteomes" id="UP000283530">
    <property type="component" value="Unassembled WGS sequence"/>
</dbReference>
<sequence length="219" mass="25096">MTQAPMCRPIFPQCKGSRFKQMSGEKLFAGVEETMEEDKKKCHPLPKMDRKTVEKRRRIQMKTLYSKLNSLIPHHHHSGDVPMLSDQLDEAINHIKTLQEDLEKMKERKKSLMGMDEINKRMNMGTAIGLQPTRIEIQDLGSTMVVLLISGLDNQLIFYKSICVLEEEGAEVVNATYYIMDDKVFHTIHSKIPDCELGYKGAKISGRLHELVHEISSNL</sequence>
<dbReference type="STRING" id="337451.A0A3S3R9N1"/>
<evidence type="ECO:0000256" key="2">
    <source>
        <dbReference type="ARBA" id="ARBA00023163"/>
    </source>
</evidence>
<keyword evidence="1" id="KW-0805">Transcription regulation</keyword>
<dbReference type="GO" id="GO:0046983">
    <property type="term" value="F:protein dimerization activity"/>
    <property type="evidence" value="ECO:0007669"/>
    <property type="project" value="InterPro"/>
</dbReference>
<evidence type="ECO:0000313" key="5">
    <source>
        <dbReference type="EMBL" id="RWR97419.1"/>
    </source>
</evidence>
<gene>
    <name evidence="5" type="ORF">CKAN_02685100</name>
</gene>
<dbReference type="PANTHER" id="PTHR13935:SF90">
    <property type="entry name" value="TRANSCRIPTION FACTOR BHLH162"/>
    <property type="match status" value="1"/>
</dbReference>
<dbReference type="Gene3D" id="4.10.280.10">
    <property type="entry name" value="Helix-loop-helix DNA-binding domain"/>
    <property type="match status" value="1"/>
</dbReference>
<dbReference type="InterPro" id="IPR015660">
    <property type="entry name" value="MASH1/Ascl1a-like"/>
</dbReference>
<dbReference type="PANTHER" id="PTHR13935">
    <property type="entry name" value="ACHAETE-SCUTE TRANSCRIPTION FACTOR-RELATED"/>
    <property type="match status" value="1"/>
</dbReference>
<dbReference type="SUPFAM" id="SSF47459">
    <property type="entry name" value="HLH, helix-loop-helix DNA-binding domain"/>
    <property type="match status" value="1"/>
</dbReference>
<organism evidence="5 6">
    <name type="scientific">Cinnamomum micranthum f. kanehirae</name>
    <dbReference type="NCBI Taxonomy" id="337451"/>
    <lineage>
        <taxon>Eukaryota</taxon>
        <taxon>Viridiplantae</taxon>
        <taxon>Streptophyta</taxon>
        <taxon>Embryophyta</taxon>
        <taxon>Tracheophyta</taxon>
        <taxon>Spermatophyta</taxon>
        <taxon>Magnoliopsida</taxon>
        <taxon>Magnoliidae</taxon>
        <taxon>Laurales</taxon>
        <taxon>Lauraceae</taxon>
        <taxon>Cinnamomum</taxon>
    </lineage>
</organism>
<dbReference type="InterPro" id="IPR011598">
    <property type="entry name" value="bHLH_dom"/>
</dbReference>
<dbReference type="EMBL" id="QPKB01000013">
    <property type="protein sequence ID" value="RWR97419.1"/>
    <property type="molecule type" value="Genomic_DNA"/>
</dbReference>
<feature type="coiled-coil region" evidence="3">
    <location>
        <begin position="88"/>
        <end position="115"/>
    </location>
</feature>
<dbReference type="GO" id="GO:0000981">
    <property type="term" value="F:DNA-binding transcription factor activity, RNA polymerase II-specific"/>
    <property type="evidence" value="ECO:0007669"/>
    <property type="project" value="TreeGrafter"/>
</dbReference>
<dbReference type="GO" id="GO:0000977">
    <property type="term" value="F:RNA polymerase II transcription regulatory region sequence-specific DNA binding"/>
    <property type="evidence" value="ECO:0007669"/>
    <property type="project" value="TreeGrafter"/>
</dbReference>
<evidence type="ECO:0000259" key="4">
    <source>
        <dbReference type="PROSITE" id="PS50888"/>
    </source>
</evidence>
<protein>
    <submittedName>
        <fullName evidence="5">Transcription factor bHLH36-like protein</fullName>
    </submittedName>
</protein>
<keyword evidence="2" id="KW-0804">Transcription</keyword>
<keyword evidence="6" id="KW-1185">Reference proteome</keyword>
<dbReference type="InterPro" id="IPR036638">
    <property type="entry name" value="HLH_DNA-bd_sf"/>
</dbReference>
<keyword evidence="3" id="KW-0175">Coiled coil</keyword>